<feature type="compositionally biased region" description="Pro residues" evidence="1">
    <location>
        <begin position="304"/>
        <end position="313"/>
    </location>
</feature>
<dbReference type="Pfam" id="PF12796">
    <property type="entry name" value="Ank_2"/>
    <property type="match status" value="1"/>
</dbReference>
<sequence>MPQPAEELRPEPILAVPTPKNVRDSLFAAATHGDADQLRLLIQAGALTAPRPVRYLSGPNELFTREPTPLLLAIMHNKRRCAELLVEATATADLDARCGPDLETALHVSCARGHAETLARDSGNRELHQWIAASYRYLPLHHVRVLTPQRAVELLRAGCSPHARPAPSRPEGSATPPEGSPGAVSPSALPPSEASSEAEACLSPAELARQHVDDPRVPAAKIILRAAEPWSPDTHHLWGARQRGHAVQLCLVGYQLADLLAAAAPQQAQQGAFVDVWLAYVMPLAVSWSSCQACARPQQELPKRSPPLKPSPAPRSVSPLSLPTPLGRAEEEVAAAFQGLAC</sequence>
<dbReference type="SUPFAM" id="SSF48403">
    <property type="entry name" value="Ankyrin repeat"/>
    <property type="match status" value="1"/>
</dbReference>
<dbReference type="RefSeq" id="XP_005773538.1">
    <property type="nucleotide sequence ID" value="XM_005773481.1"/>
</dbReference>
<dbReference type="KEGG" id="ehx:EMIHUDRAFT_241662"/>
<feature type="region of interest" description="Disordered" evidence="1">
    <location>
        <begin position="160"/>
        <end position="201"/>
    </location>
</feature>
<feature type="compositionally biased region" description="Low complexity" evidence="1">
    <location>
        <begin position="185"/>
        <end position="201"/>
    </location>
</feature>
<dbReference type="GeneID" id="17266654"/>
<evidence type="ECO:0000313" key="3">
    <source>
        <dbReference type="Proteomes" id="UP000013827"/>
    </source>
</evidence>
<feature type="region of interest" description="Disordered" evidence="1">
    <location>
        <begin position="299"/>
        <end position="325"/>
    </location>
</feature>
<protein>
    <submittedName>
        <fullName evidence="2">Uncharacterized protein</fullName>
    </submittedName>
</protein>
<dbReference type="RefSeq" id="XP_005767069.1">
    <property type="nucleotide sequence ID" value="XM_005767012.1"/>
</dbReference>
<dbReference type="PaxDb" id="2903-EOD14640"/>
<dbReference type="HOGENOM" id="CLU_812406_0_0_1"/>
<dbReference type="InterPro" id="IPR036770">
    <property type="entry name" value="Ankyrin_rpt-contain_sf"/>
</dbReference>
<dbReference type="AlphaFoldDB" id="A0A0D3ITQ5"/>
<accession>A0A0D3ITQ5</accession>
<organism evidence="2 3">
    <name type="scientific">Emiliania huxleyi (strain CCMP1516)</name>
    <dbReference type="NCBI Taxonomy" id="280463"/>
    <lineage>
        <taxon>Eukaryota</taxon>
        <taxon>Haptista</taxon>
        <taxon>Haptophyta</taxon>
        <taxon>Prymnesiophyceae</taxon>
        <taxon>Isochrysidales</taxon>
        <taxon>Noelaerhabdaceae</taxon>
        <taxon>Emiliania</taxon>
    </lineage>
</organism>
<dbReference type="InterPro" id="IPR002110">
    <property type="entry name" value="Ankyrin_rpt"/>
</dbReference>
<dbReference type="EnsemblProtists" id="EOD14640">
    <property type="protein sequence ID" value="EOD14640"/>
    <property type="gene ID" value="EMIHUDRAFT_197114"/>
</dbReference>
<dbReference type="GeneID" id="17260709"/>
<name>A0A0D3ITQ5_EMIH1</name>
<dbReference type="EnsemblProtists" id="EOD21109">
    <property type="protein sequence ID" value="EOD21109"/>
    <property type="gene ID" value="EMIHUDRAFT_241662"/>
</dbReference>
<reference evidence="2" key="2">
    <citation type="submission" date="2024-10" db="UniProtKB">
        <authorList>
            <consortium name="EnsemblProtists"/>
        </authorList>
    </citation>
    <scope>IDENTIFICATION</scope>
</reference>
<dbReference type="KEGG" id="ehx:EMIHUDRAFT_197114"/>
<keyword evidence="3" id="KW-1185">Reference proteome</keyword>
<reference evidence="3" key="1">
    <citation type="journal article" date="2013" name="Nature">
        <title>Pan genome of the phytoplankton Emiliania underpins its global distribution.</title>
        <authorList>
            <person name="Read B.A."/>
            <person name="Kegel J."/>
            <person name="Klute M.J."/>
            <person name="Kuo A."/>
            <person name="Lefebvre S.C."/>
            <person name="Maumus F."/>
            <person name="Mayer C."/>
            <person name="Miller J."/>
            <person name="Monier A."/>
            <person name="Salamov A."/>
            <person name="Young J."/>
            <person name="Aguilar M."/>
            <person name="Claverie J.M."/>
            <person name="Frickenhaus S."/>
            <person name="Gonzalez K."/>
            <person name="Herman E.K."/>
            <person name="Lin Y.C."/>
            <person name="Napier J."/>
            <person name="Ogata H."/>
            <person name="Sarno A.F."/>
            <person name="Shmutz J."/>
            <person name="Schroeder D."/>
            <person name="de Vargas C."/>
            <person name="Verret F."/>
            <person name="von Dassow P."/>
            <person name="Valentin K."/>
            <person name="Van de Peer Y."/>
            <person name="Wheeler G."/>
            <person name="Dacks J.B."/>
            <person name="Delwiche C.F."/>
            <person name="Dyhrman S.T."/>
            <person name="Glockner G."/>
            <person name="John U."/>
            <person name="Richards T."/>
            <person name="Worden A.Z."/>
            <person name="Zhang X."/>
            <person name="Grigoriev I.V."/>
            <person name="Allen A.E."/>
            <person name="Bidle K."/>
            <person name="Borodovsky M."/>
            <person name="Bowler C."/>
            <person name="Brownlee C."/>
            <person name="Cock J.M."/>
            <person name="Elias M."/>
            <person name="Gladyshev V.N."/>
            <person name="Groth M."/>
            <person name="Guda C."/>
            <person name="Hadaegh A."/>
            <person name="Iglesias-Rodriguez M.D."/>
            <person name="Jenkins J."/>
            <person name="Jones B.M."/>
            <person name="Lawson T."/>
            <person name="Leese F."/>
            <person name="Lindquist E."/>
            <person name="Lobanov A."/>
            <person name="Lomsadze A."/>
            <person name="Malik S.B."/>
            <person name="Marsh M.E."/>
            <person name="Mackinder L."/>
            <person name="Mock T."/>
            <person name="Mueller-Roeber B."/>
            <person name="Pagarete A."/>
            <person name="Parker M."/>
            <person name="Probert I."/>
            <person name="Quesneville H."/>
            <person name="Raines C."/>
            <person name="Rensing S.A."/>
            <person name="Riano-Pachon D.M."/>
            <person name="Richier S."/>
            <person name="Rokitta S."/>
            <person name="Shiraiwa Y."/>
            <person name="Soanes D.M."/>
            <person name="van der Giezen M."/>
            <person name="Wahlund T.M."/>
            <person name="Williams B."/>
            <person name="Wilson W."/>
            <person name="Wolfe G."/>
            <person name="Wurch L.L."/>
        </authorList>
    </citation>
    <scope>NUCLEOTIDE SEQUENCE</scope>
</reference>
<dbReference type="Gene3D" id="1.25.40.20">
    <property type="entry name" value="Ankyrin repeat-containing domain"/>
    <property type="match status" value="1"/>
</dbReference>
<proteinExistence type="predicted"/>
<evidence type="ECO:0000256" key="1">
    <source>
        <dbReference type="SAM" id="MobiDB-lite"/>
    </source>
</evidence>
<evidence type="ECO:0000313" key="2">
    <source>
        <dbReference type="EnsemblProtists" id="EOD14640"/>
    </source>
</evidence>
<dbReference type="Proteomes" id="UP000013827">
    <property type="component" value="Unassembled WGS sequence"/>
</dbReference>